<dbReference type="Pfam" id="PF21983">
    <property type="entry name" value="NikA-like"/>
    <property type="match status" value="1"/>
</dbReference>
<evidence type="ECO:0000313" key="2">
    <source>
        <dbReference type="Proteomes" id="UP000198977"/>
    </source>
</evidence>
<protein>
    <submittedName>
        <fullName evidence="1">Mobilisation protein (MobC)</fullName>
    </submittedName>
</protein>
<evidence type="ECO:0000313" key="1">
    <source>
        <dbReference type="EMBL" id="SFF28629.1"/>
    </source>
</evidence>
<gene>
    <name evidence="1" type="ORF">SAMN04488523_1513</name>
</gene>
<reference evidence="2" key="1">
    <citation type="submission" date="2016-10" db="EMBL/GenBank/DDBJ databases">
        <authorList>
            <person name="Varghese N."/>
            <person name="Submissions S."/>
        </authorList>
    </citation>
    <scope>NUCLEOTIDE SEQUENCE [LARGE SCALE GENOMIC DNA]</scope>
    <source>
        <strain evidence="2">DSM 11443</strain>
    </source>
</reference>
<name>A0A1I2HG66_9RHOB</name>
<proteinExistence type="predicted"/>
<dbReference type="Proteomes" id="UP000198977">
    <property type="component" value="Unassembled WGS sequence"/>
</dbReference>
<dbReference type="RefSeq" id="WP_177209569.1">
    <property type="nucleotide sequence ID" value="NZ_FOMW01000051.1"/>
</dbReference>
<organism evidence="1 2">
    <name type="scientific">Sulfitobacter brevis</name>
    <dbReference type="NCBI Taxonomy" id="74348"/>
    <lineage>
        <taxon>Bacteria</taxon>
        <taxon>Pseudomonadati</taxon>
        <taxon>Pseudomonadota</taxon>
        <taxon>Alphaproteobacteria</taxon>
        <taxon>Rhodobacterales</taxon>
        <taxon>Roseobacteraceae</taxon>
        <taxon>Sulfitobacter</taxon>
    </lineage>
</organism>
<dbReference type="InterPro" id="IPR053842">
    <property type="entry name" value="NikA-like"/>
</dbReference>
<dbReference type="AlphaFoldDB" id="A0A1I2HG66"/>
<sequence length="127" mass="14076">MARPKTTDPRSKQLKARFTEAELQVVHDRAESTGLTTSDVLRFGVLRETPPPRRRGVHPVKDQQELARLLGAVGKIGSNVNQLAHVANAGAWPENQLLHQAAADIQWMRHTLMIALGVPDKPPRPSR</sequence>
<accession>A0A1I2HG66</accession>
<dbReference type="STRING" id="74348.SAMN04488523_1513"/>
<dbReference type="EMBL" id="FOMW01000051">
    <property type="protein sequence ID" value="SFF28629.1"/>
    <property type="molecule type" value="Genomic_DNA"/>
</dbReference>
<keyword evidence="2" id="KW-1185">Reference proteome</keyword>